<accession>A0A2L2TYG4</accession>
<organism evidence="9 10">
    <name type="scientific">Fusarium venenatum</name>
    <dbReference type="NCBI Taxonomy" id="56646"/>
    <lineage>
        <taxon>Eukaryota</taxon>
        <taxon>Fungi</taxon>
        <taxon>Dikarya</taxon>
        <taxon>Ascomycota</taxon>
        <taxon>Pezizomycotina</taxon>
        <taxon>Sordariomycetes</taxon>
        <taxon>Hypocreomycetidae</taxon>
        <taxon>Hypocreales</taxon>
        <taxon>Nectriaceae</taxon>
        <taxon>Fusarium</taxon>
    </lineage>
</organism>
<dbReference type="AlphaFoldDB" id="A0A2L2TYG4"/>
<proteinExistence type="inferred from homology"/>
<dbReference type="InterPro" id="IPR032805">
    <property type="entry name" value="Wax_synthase_dom"/>
</dbReference>
<dbReference type="EMBL" id="LN649229">
    <property type="protein sequence ID" value="CEI65995.1"/>
    <property type="molecule type" value="Genomic_DNA"/>
</dbReference>
<feature type="transmembrane region" description="Helical" evidence="7">
    <location>
        <begin position="6"/>
        <end position="25"/>
    </location>
</feature>
<reference evidence="10" key="1">
    <citation type="submission" date="2014-10" db="EMBL/GenBank/DDBJ databases">
        <authorList>
            <person name="King R."/>
        </authorList>
    </citation>
    <scope>NUCLEOTIDE SEQUENCE [LARGE SCALE GENOMIC DNA]</scope>
    <source>
        <strain evidence="10">A3/5</strain>
    </source>
</reference>
<dbReference type="Pfam" id="PF13813">
    <property type="entry name" value="MBOAT_2"/>
    <property type="match status" value="1"/>
</dbReference>
<comment type="similarity">
    <text evidence="2">Belongs to the wax synthase family.</text>
</comment>
<dbReference type="InterPro" id="IPR044851">
    <property type="entry name" value="Wax_synthase"/>
</dbReference>
<keyword evidence="4 7" id="KW-0812">Transmembrane</keyword>
<feature type="transmembrane region" description="Helical" evidence="7">
    <location>
        <begin position="61"/>
        <end position="78"/>
    </location>
</feature>
<keyword evidence="10" id="KW-1185">Reference proteome</keyword>
<feature type="domain" description="Wax synthase" evidence="8">
    <location>
        <begin position="238"/>
        <end position="326"/>
    </location>
</feature>
<dbReference type="GO" id="GO:0006629">
    <property type="term" value="P:lipid metabolic process"/>
    <property type="evidence" value="ECO:0007669"/>
    <property type="project" value="InterPro"/>
</dbReference>
<dbReference type="PANTHER" id="PTHR31595:SF67">
    <property type="entry name" value="WAX SYNTHASE DOMAIN-CONTAINING PROTEIN"/>
    <property type="match status" value="1"/>
</dbReference>
<keyword evidence="5 7" id="KW-1133">Transmembrane helix</keyword>
<dbReference type="Proteomes" id="UP000245910">
    <property type="component" value="Chromosome I"/>
</dbReference>
<name>A0A2L2TYG4_9HYPO</name>
<sequence length="405" mass="46225">MACRLYLHPLVISTAQQFFFIYIAGFTSSKSVLRPIGFILFLISTFVALSSFEDFIEPPGWVSRAIISAFPQISLTYFERMIVRKIAYADDREKKDQPAQSRLVEFRSRYVFGQEVASSMRGLGTAWEIRNIHNFDSRDPSYVPSATPFVCINLLKVLLCFFVHKLCITTQLSLNKEYMAPVYVPVFRRLGDVTMDELQVRYIATVTTVVSIFCFIQGGYSLASAASVIMNPKAVKDWRPIFGELSESYCLRRFWSCRTFWHQGLQNNLRGTATWIVKNVFRLNSYCLTSKYLKILLAFALSGLVHVPSDMGSAVPAAKSGAIQFFSTQLIGLMLEDTFGDMFLPLWKYKATRILAKLAGYFWVISFLAWSGPVRWFPVILQQTPETELFRLSAFKPMAKVMTCF</sequence>
<dbReference type="STRING" id="56646.A0A2L2TYG4"/>
<dbReference type="GO" id="GO:0016020">
    <property type="term" value="C:membrane"/>
    <property type="evidence" value="ECO:0007669"/>
    <property type="project" value="UniProtKB-SubCell"/>
</dbReference>
<evidence type="ECO:0000259" key="8">
    <source>
        <dbReference type="Pfam" id="PF13813"/>
    </source>
</evidence>
<feature type="transmembrane region" description="Helical" evidence="7">
    <location>
        <begin position="32"/>
        <end position="49"/>
    </location>
</feature>
<evidence type="ECO:0000256" key="4">
    <source>
        <dbReference type="ARBA" id="ARBA00022692"/>
    </source>
</evidence>
<protein>
    <recommendedName>
        <fullName evidence="8">Wax synthase domain-containing protein</fullName>
    </recommendedName>
</protein>
<evidence type="ECO:0000313" key="9">
    <source>
        <dbReference type="EMBL" id="CEI65995.1"/>
    </source>
</evidence>
<dbReference type="GO" id="GO:0008374">
    <property type="term" value="F:O-acyltransferase activity"/>
    <property type="evidence" value="ECO:0007669"/>
    <property type="project" value="InterPro"/>
</dbReference>
<evidence type="ECO:0000256" key="2">
    <source>
        <dbReference type="ARBA" id="ARBA00007282"/>
    </source>
</evidence>
<dbReference type="PANTHER" id="PTHR31595">
    <property type="entry name" value="LONG-CHAIN-ALCOHOL O-FATTY-ACYLTRANSFERASE 3-RELATED"/>
    <property type="match status" value="1"/>
</dbReference>
<evidence type="ECO:0000313" key="10">
    <source>
        <dbReference type="Proteomes" id="UP000245910"/>
    </source>
</evidence>
<keyword evidence="3" id="KW-0808">Transferase</keyword>
<evidence type="ECO:0000256" key="6">
    <source>
        <dbReference type="ARBA" id="ARBA00023136"/>
    </source>
</evidence>
<evidence type="ECO:0000256" key="3">
    <source>
        <dbReference type="ARBA" id="ARBA00022679"/>
    </source>
</evidence>
<keyword evidence="6 7" id="KW-0472">Membrane</keyword>
<comment type="subcellular location">
    <subcellularLocation>
        <location evidence="1">Membrane</location>
        <topology evidence="1">Multi-pass membrane protein</topology>
    </subcellularLocation>
</comment>
<evidence type="ECO:0000256" key="1">
    <source>
        <dbReference type="ARBA" id="ARBA00004141"/>
    </source>
</evidence>
<evidence type="ECO:0000256" key="7">
    <source>
        <dbReference type="SAM" id="Phobius"/>
    </source>
</evidence>
<evidence type="ECO:0000256" key="5">
    <source>
        <dbReference type="ARBA" id="ARBA00022989"/>
    </source>
</evidence>